<dbReference type="SUPFAM" id="SSF51905">
    <property type="entry name" value="FAD/NAD(P)-binding domain"/>
    <property type="match status" value="1"/>
</dbReference>
<keyword evidence="1" id="KW-0560">Oxidoreductase</keyword>
<dbReference type="RefSeq" id="WP_274229823.1">
    <property type="nucleotide sequence ID" value="NZ_BAABHQ010000002.1"/>
</dbReference>
<dbReference type="InterPro" id="IPR036188">
    <property type="entry name" value="FAD/NAD-bd_sf"/>
</dbReference>
<reference evidence="4" key="1">
    <citation type="journal article" date="2019" name="Int. J. Syst. Evol. Microbiol.">
        <title>The Global Catalogue of Microorganisms (GCM) 10K type strain sequencing project: providing services to taxonomists for standard genome sequencing and annotation.</title>
        <authorList>
            <consortium name="The Broad Institute Genomics Platform"/>
            <consortium name="The Broad Institute Genome Sequencing Center for Infectious Disease"/>
            <person name="Wu L."/>
            <person name="Ma J."/>
        </authorList>
    </citation>
    <scope>NUCLEOTIDE SEQUENCE [LARGE SCALE GENOMIC DNA]</scope>
    <source>
        <strain evidence="4">JCM 17983</strain>
    </source>
</reference>
<dbReference type="PANTHER" id="PTHR43476:SF5">
    <property type="entry name" value="FAD-DEPENDENT MONOOXYGENASE"/>
    <property type="match status" value="1"/>
</dbReference>
<sequence length="410" mass="43714">MTDIVVVGGGPGGVLLTYLLARGGASVTLLESRRDFARRFRGDTLAPGVLEYLDTLGLARPLLDEVPHTRSDAFRWHTAERTWTLVDYRGASRRFPFYALIPQASFLPWLAERARAHGAEIHMGARFSALRHDADDPAGRVCGVEYSVDAVKHTLDAALVVGADGRNSKVRAASGLAATELGASLDILWHAFPRRADDPSYSGLDLFGTPTGSVALLDQGRDWQLGWTIRAGSLAEVRARGIGALRAAAVGVLPWLEGRLDDLDDVADLTLLPVRITTVESWTRPGLVLLGDAAHVVSPVGGNGINLALADAADLANRLIGPLRRTPPDPAQLDDAAAGLEVARRPAVEREQRGQVRTERLAARRIAQGDAGPPEALRALARVPGFPRLAGRRARVEVPAPVPVIAAGAP</sequence>
<evidence type="ECO:0000313" key="4">
    <source>
        <dbReference type="Proteomes" id="UP001500457"/>
    </source>
</evidence>
<dbReference type="Gene3D" id="3.50.50.60">
    <property type="entry name" value="FAD/NAD(P)-binding domain"/>
    <property type="match status" value="2"/>
</dbReference>
<feature type="domain" description="FAD-binding" evidence="2">
    <location>
        <begin position="2"/>
        <end position="324"/>
    </location>
</feature>
<protein>
    <submittedName>
        <fullName evidence="3">FAD-dependent oxidoreductase</fullName>
    </submittedName>
</protein>
<dbReference type="InterPro" id="IPR050631">
    <property type="entry name" value="PheA/TfdB_FAD_monoxygenase"/>
</dbReference>
<dbReference type="InterPro" id="IPR002938">
    <property type="entry name" value="FAD-bd"/>
</dbReference>
<evidence type="ECO:0000313" key="3">
    <source>
        <dbReference type="EMBL" id="GAA4865650.1"/>
    </source>
</evidence>
<dbReference type="EMBL" id="BAABHQ010000002">
    <property type="protein sequence ID" value="GAA4865650.1"/>
    <property type="molecule type" value="Genomic_DNA"/>
</dbReference>
<dbReference type="PANTHER" id="PTHR43476">
    <property type="entry name" value="3-(3-HYDROXY-PHENYL)PROPIONATE/3-HYDROXYCINNAMIC ACID HYDROXYLASE"/>
    <property type="match status" value="1"/>
</dbReference>
<evidence type="ECO:0000259" key="2">
    <source>
        <dbReference type="Pfam" id="PF01494"/>
    </source>
</evidence>
<name>A0ABP9E2M4_9PSEU</name>
<dbReference type="Proteomes" id="UP001500457">
    <property type="component" value="Unassembled WGS sequence"/>
</dbReference>
<organism evidence="3 4">
    <name type="scientific">Actinomycetospora straminea</name>
    <dbReference type="NCBI Taxonomy" id="663607"/>
    <lineage>
        <taxon>Bacteria</taxon>
        <taxon>Bacillati</taxon>
        <taxon>Actinomycetota</taxon>
        <taxon>Actinomycetes</taxon>
        <taxon>Pseudonocardiales</taxon>
        <taxon>Pseudonocardiaceae</taxon>
        <taxon>Actinomycetospora</taxon>
    </lineage>
</organism>
<proteinExistence type="predicted"/>
<accession>A0ABP9E2M4</accession>
<comment type="caution">
    <text evidence="3">The sequence shown here is derived from an EMBL/GenBank/DDBJ whole genome shotgun (WGS) entry which is preliminary data.</text>
</comment>
<gene>
    <name evidence="3" type="ORF">GCM10023203_12190</name>
</gene>
<dbReference type="Pfam" id="PF01494">
    <property type="entry name" value="FAD_binding_3"/>
    <property type="match status" value="1"/>
</dbReference>
<evidence type="ECO:0000256" key="1">
    <source>
        <dbReference type="ARBA" id="ARBA00023002"/>
    </source>
</evidence>
<dbReference type="PRINTS" id="PR00420">
    <property type="entry name" value="RNGMNOXGNASE"/>
</dbReference>
<keyword evidence="4" id="KW-1185">Reference proteome</keyword>